<gene>
    <name evidence="1" type="ORF">LCGC14_0411770</name>
</gene>
<dbReference type="AlphaFoldDB" id="A0A0F9STQ5"/>
<accession>A0A0F9STQ5</accession>
<organism evidence="1">
    <name type="scientific">marine sediment metagenome</name>
    <dbReference type="NCBI Taxonomy" id="412755"/>
    <lineage>
        <taxon>unclassified sequences</taxon>
        <taxon>metagenomes</taxon>
        <taxon>ecological metagenomes</taxon>
    </lineage>
</organism>
<evidence type="ECO:0000313" key="1">
    <source>
        <dbReference type="EMBL" id="KKN72350.1"/>
    </source>
</evidence>
<protein>
    <submittedName>
        <fullName evidence="1">Uncharacterized protein</fullName>
    </submittedName>
</protein>
<reference evidence="1" key="1">
    <citation type="journal article" date="2015" name="Nature">
        <title>Complex archaea that bridge the gap between prokaryotes and eukaryotes.</title>
        <authorList>
            <person name="Spang A."/>
            <person name="Saw J.H."/>
            <person name="Jorgensen S.L."/>
            <person name="Zaremba-Niedzwiedzka K."/>
            <person name="Martijn J."/>
            <person name="Lind A.E."/>
            <person name="van Eijk R."/>
            <person name="Schleper C."/>
            <person name="Guy L."/>
            <person name="Ettema T.J."/>
        </authorList>
    </citation>
    <scope>NUCLEOTIDE SEQUENCE</scope>
</reference>
<sequence>MKEHPIIFSTAAIKAILEGQKTQTRQVIKPQPDIVADWLCWKGSLRCLEVNKELFAQLCPYGRVGDRLWVKESWRVIDVTTPVDNRIVTIQYRDDSTFRLTNTELAYNQQGIWVKVGYRATYSRKWQSPQFMPRSVSRIDLEITEIRAERVQEITGEDACREGIVLPFRVYGDGDSEYYESIANAYISHFCALWDSLNAKHGYGSEANPWVWPITFKKEEQNG</sequence>
<dbReference type="EMBL" id="LAZR01000364">
    <property type="protein sequence ID" value="KKN72350.1"/>
    <property type="molecule type" value="Genomic_DNA"/>
</dbReference>
<comment type="caution">
    <text evidence="1">The sequence shown here is derived from an EMBL/GenBank/DDBJ whole genome shotgun (WGS) entry which is preliminary data.</text>
</comment>
<name>A0A0F9STQ5_9ZZZZ</name>
<proteinExistence type="predicted"/>